<feature type="non-terminal residue" evidence="2">
    <location>
        <position position="136"/>
    </location>
</feature>
<sequence>VVVLYPGSTFLLIFYYFLIIPNQINQRFVKSIASYINEWVIRNKFHIFGHQFRHTTKTHRQRFHRIHTITPPATIMNLINEYIARLFNALYLVKWFIFQQNKFNFLFFSQLLAYRNNCIAPFIMPICRAMTNADWV</sequence>
<dbReference type="EMBL" id="UINC01134246">
    <property type="protein sequence ID" value="SVD17666.1"/>
    <property type="molecule type" value="Genomic_DNA"/>
</dbReference>
<organism evidence="2">
    <name type="scientific">marine metagenome</name>
    <dbReference type="NCBI Taxonomy" id="408172"/>
    <lineage>
        <taxon>unclassified sequences</taxon>
        <taxon>metagenomes</taxon>
        <taxon>ecological metagenomes</taxon>
    </lineage>
</organism>
<proteinExistence type="predicted"/>
<accession>A0A382T6H5</accession>
<keyword evidence="1" id="KW-0812">Transmembrane</keyword>
<keyword evidence="1" id="KW-0472">Membrane</keyword>
<dbReference type="AlphaFoldDB" id="A0A382T6H5"/>
<keyword evidence="1" id="KW-1133">Transmembrane helix</keyword>
<evidence type="ECO:0000313" key="2">
    <source>
        <dbReference type="EMBL" id="SVD17666.1"/>
    </source>
</evidence>
<feature type="transmembrane region" description="Helical" evidence="1">
    <location>
        <begin position="6"/>
        <end position="24"/>
    </location>
</feature>
<name>A0A382T6H5_9ZZZZ</name>
<reference evidence="2" key="1">
    <citation type="submission" date="2018-05" db="EMBL/GenBank/DDBJ databases">
        <authorList>
            <person name="Lanie J.A."/>
            <person name="Ng W.-L."/>
            <person name="Kazmierczak K.M."/>
            <person name="Andrzejewski T.M."/>
            <person name="Davidsen T.M."/>
            <person name="Wayne K.J."/>
            <person name="Tettelin H."/>
            <person name="Glass J.I."/>
            <person name="Rusch D."/>
            <person name="Podicherti R."/>
            <person name="Tsui H.-C.T."/>
            <person name="Winkler M.E."/>
        </authorList>
    </citation>
    <scope>NUCLEOTIDE SEQUENCE</scope>
</reference>
<feature type="non-terminal residue" evidence="2">
    <location>
        <position position="1"/>
    </location>
</feature>
<gene>
    <name evidence="2" type="ORF">METZ01_LOCUS370520</name>
</gene>
<protein>
    <submittedName>
        <fullName evidence="2">Uncharacterized protein</fullName>
    </submittedName>
</protein>
<evidence type="ECO:0000256" key="1">
    <source>
        <dbReference type="SAM" id="Phobius"/>
    </source>
</evidence>